<proteinExistence type="predicted"/>
<feature type="compositionally biased region" description="Basic and acidic residues" evidence="1">
    <location>
        <begin position="127"/>
        <end position="147"/>
    </location>
</feature>
<organism evidence="2 3">
    <name type="scientific">Purpureocillium lilacinum</name>
    <name type="common">Paecilomyces lilacinus</name>
    <dbReference type="NCBI Taxonomy" id="33203"/>
    <lineage>
        <taxon>Eukaryota</taxon>
        <taxon>Fungi</taxon>
        <taxon>Dikarya</taxon>
        <taxon>Ascomycota</taxon>
        <taxon>Pezizomycotina</taxon>
        <taxon>Sordariomycetes</taxon>
        <taxon>Hypocreomycetidae</taxon>
        <taxon>Hypocreales</taxon>
        <taxon>Ophiocordycipitaceae</taxon>
        <taxon>Purpureocillium</taxon>
    </lineage>
</organism>
<feature type="compositionally biased region" description="Basic and acidic residues" evidence="1">
    <location>
        <begin position="1"/>
        <end position="10"/>
    </location>
</feature>
<evidence type="ECO:0000256" key="1">
    <source>
        <dbReference type="SAM" id="MobiDB-lite"/>
    </source>
</evidence>
<dbReference type="Proteomes" id="UP000078240">
    <property type="component" value="Unassembled WGS sequence"/>
</dbReference>
<evidence type="ECO:0000313" key="2">
    <source>
        <dbReference type="EMBL" id="OAQ79123.1"/>
    </source>
</evidence>
<comment type="caution">
    <text evidence="2">The sequence shown here is derived from an EMBL/GenBank/DDBJ whole genome shotgun (WGS) entry which is preliminary data.</text>
</comment>
<feature type="compositionally biased region" description="Basic residues" evidence="1">
    <location>
        <begin position="149"/>
        <end position="158"/>
    </location>
</feature>
<feature type="region of interest" description="Disordered" evidence="1">
    <location>
        <begin position="1"/>
        <end position="93"/>
    </location>
</feature>
<feature type="compositionally biased region" description="Basic residues" evidence="1">
    <location>
        <begin position="51"/>
        <end position="60"/>
    </location>
</feature>
<gene>
    <name evidence="2" type="ORF">VFPBJ_07244</name>
</gene>
<accession>A0A179GP73</accession>
<dbReference type="AlphaFoldDB" id="A0A179GP73"/>
<evidence type="ECO:0000313" key="3">
    <source>
        <dbReference type="Proteomes" id="UP000078240"/>
    </source>
</evidence>
<name>A0A179GP73_PURLI</name>
<dbReference type="EMBL" id="LSBH01000005">
    <property type="protein sequence ID" value="OAQ79123.1"/>
    <property type="molecule type" value="Genomic_DNA"/>
</dbReference>
<sequence length="230" mass="25144">MREPARKQETESGQGGRAERADVPMANVARLRAMGNGNRGDGQGKEGKGKAVGRGRRRGRSSCAVQQSLSARADGTLPSFSGGHGANTVWESQERHDVLWVRGWASRQSGRARYGDTVALETASGARRGDARRSGQRPSEERRDGSRSARNRGWRPRRYPPPEGGAGACAVGREREPEEGERDEQREGSKSRLAVLPVRVSKVGRYEVLSTFLPSMVTRVPRARGLLTTR</sequence>
<reference evidence="2 3" key="1">
    <citation type="submission" date="2016-01" db="EMBL/GenBank/DDBJ databases">
        <title>Biosynthesis of antibiotic leucinostatins and their inhibition on Phytophthora in bio-control Purpureocillium lilacinum.</title>
        <authorList>
            <person name="Wang G."/>
            <person name="Liu Z."/>
            <person name="Lin R."/>
            <person name="Li E."/>
            <person name="Mao Z."/>
            <person name="Ling J."/>
            <person name="Yin W."/>
            <person name="Xie B."/>
        </authorList>
    </citation>
    <scope>NUCLEOTIDE SEQUENCE [LARGE SCALE GENOMIC DNA]</scope>
    <source>
        <strain evidence="2">PLBJ-1</strain>
    </source>
</reference>
<protein>
    <submittedName>
        <fullName evidence="2">Uncharacterized protein</fullName>
    </submittedName>
</protein>
<feature type="region of interest" description="Disordered" evidence="1">
    <location>
        <begin position="116"/>
        <end position="193"/>
    </location>
</feature>